<dbReference type="Gene3D" id="2.60.40.3960">
    <property type="entry name" value="Velvet domain"/>
    <property type="match status" value="1"/>
</dbReference>
<evidence type="ECO:0000256" key="4">
    <source>
        <dbReference type="ARBA" id="ARBA00023242"/>
    </source>
</evidence>
<sequence length="249" mass="27850">MSRYSLDIVQQPIRSRLCGFGEKDRRPIDPPPVVKARAYETHSDGSETELPENGSANQTRDIIPHHLLVQVEIFDSRGLESCAYVYNSTTATQAANTTQASLTSDKPIRNLLGSLTAEGTRLRDTENNQGIFFCFQDLSVRVEGVFTLRFSLVDIEAWVQSCVFVCRLTNSRLISGKNNQSIVTQETSDAFQVYSPKKFPGMTSSTALSKCFASQGIKISIRKVSRRAHFARSLNVLPGRTKPWIWRQG</sequence>
<evidence type="ECO:0000256" key="1">
    <source>
        <dbReference type="ARBA" id="ARBA00004123"/>
    </source>
</evidence>
<accession>A0A4T0P468</accession>
<evidence type="ECO:0000256" key="3">
    <source>
        <dbReference type="ARBA" id="ARBA00023163"/>
    </source>
</evidence>
<evidence type="ECO:0000256" key="5">
    <source>
        <dbReference type="SAM" id="MobiDB-lite"/>
    </source>
</evidence>
<protein>
    <recommendedName>
        <fullName evidence="6">Velvet domain-containing protein</fullName>
    </recommendedName>
</protein>
<dbReference type="Proteomes" id="UP000307169">
    <property type="component" value="Unassembled WGS sequence"/>
</dbReference>
<comment type="caution">
    <text evidence="7">The sequence shown here is derived from an EMBL/GenBank/DDBJ whole genome shotgun (WGS) entry which is preliminary data.</text>
</comment>
<evidence type="ECO:0000313" key="8">
    <source>
        <dbReference type="Proteomes" id="UP000307169"/>
    </source>
</evidence>
<dbReference type="EMBL" id="SPRH01000001">
    <property type="protein sequence ID" value="TIC04936.1"/>
    <property type="molecule type" value="Genomic_DNA"/>
</dbReference>
<dbReference type="GO" id="GO:0005634">
    <property type="term" value="C:nucleus"/>
    <property type="evidence" value="ECO:0007669"/>
    <property type="project" value="UniProtKB-SubCell"/>
</dbReference>
<reference evidence="7 8" key="1">
    <citation type="submission" date="2019-03" db="EMBL/GenBank/DDBJ databases">
        <title>Sequencing 25 genomes of Wallemia mellicola.</title>
        <authorList>
            <person name="Gostincar C."/>
        </authorList>
    </citation>
    <scope>NUCLEOTIDE SEQUENCE [LARGE SCALE GENOMIC DNA]</scope>
    <source>
        <strain evidence="7 8">EXF-1262</strain>
    </source>
</reference>
<dbReference type="InterPro" id="IPR037525">
    <property type="entry name" value="Velvet_dom"/>
</dbReference>
<dbReference type="PROSITE" id="PS51821">
    <property type="entry name" value="VELVET"/>
    <property type="match status" value="1"/>
</dbReference>
<dbReference type="AlphaFoldDB" id="A0A4T0P468"/>
<dbReference type="InterPro" id="IPR038491">
    <property type="entry name" value="Velvet_dom_sf"/>
</dbReference>
<organism evidence="7 8">
    <name type="scientific">Wallemia mellicola</name>
    <dbReference type="NCBI Taxonomy" id="1708541"/>
    <lineage>
        <taxon>Eukaryota</taxon>
        <taxon>Fungi</taxon>
        <taxon>Dikarya</taxon>
        <taxon>Basidiomycota</taxon>
        <taxon>Wallemiomycotina</taxon>
        <taxon>Wallemiomycetes</taxon>
        <taxon>Wallemiales</taxon>
        <taxon>Wallemiaceae</taxon>
        <taxon>Wallemia</taxon>
    </lineage>
</organism>
<keyword evidence="3" id="KW-0804">Transcription</keyword>
<dbReference type="PANTHER" id="PTHR33572">
    <property type="entry name" value="SPORE DEVELOPMENT REGULATOR VOSA"/>
    <property type="match status" value="1"/>
</dbReference>
<dbReference type="InterPro" id="IPR021740">
    <property type="entry name" value="Velvet"/>
</dbReference>
<dbReference type="PANTHER" id="PTHR33572:SF3">
    <property type="entry name" value="VELVET COMPLEX SUBUNIT B"/>
    <property type="match status" value="1"/>
</dbReference>
<gene>
    <name evidence="7" type="ORF">E3Q17_00160</name>
</gene>
<comment type="subcellular location">
    <subcellularLocation>
        <location evidence="1">Nucleus</location>
    </subcellularLocation>
</comment>
<evidence type="ECO:0000313" key="7">
    <source>
        <dbReference type="EMBL" id="TIC04936.1"/>
    </source>
</evidence>
<keyword evidence="2" id="KW-0805">Transcription regulation</keyword>
<feature type="region of interest" description="Disordered" evidence="5">
    <location>
        <begin position="38"/>
        <end position="57"/>
    </location>
</feature>
<feature type="domain" description="Velvet" evidence="6">
    <location>
        <begin position="1"/>
        <end position="222"/>
    </location>
</feature>
<proteinExistence type="predicted"/>
<dbReference type="Pfam" id="PF11754">
    <property type="entry name" value="Velvet"/>
    <property type="match status" value="1"/>
</dbReference>
<evidence type="ECO:0000256" key="2">
    <source>
        <dbReference type="ARBA" id="ARBA00023015"/>
    </source>
</evidence>
<evidence type="ECO:0000259" key="6">
    <source>
        <dbReference type="PROSITE" id="PS51821"/>
    </source>
</evidence>
<name>A0A4T0P468_9BASI</name>
<keyword evidence="4" id="KW-0539">Nucleus</keyword>